<dbReference type="AlphaFoldDB" id="A0A6B3NSX3"/>
<gene>
    <name evidence="9" type="primary">phnC</name>
    <name evidence="9" type="ORF">F6J89_33045</name>
</gene>
<dbReference type="InterPro" id="IPR012693">
    <property type="entry name" value="ABC_transpr_PhnC"/>
</dbReference>
<dbReference type="GO" id="GO:0016020">
    <property type="term" value="C:membrane"/>
    <property type="evidence" value="ECO:0007669"/>
    <property type="project" value="InterPro"/>
</dbReference>
<keyword evidence="5" id="KW-0918">Phosphonate transport</keyword>
<dbReference type="InterPro" id="IPR003439">
    <property type="entry name" value="ABC_transporter-like_ATP-bd"/>
</dbReference>
<reference evidence="9" key="1">
    <citation type="submission" date="2019-11" db="EMBL/GenBank/DDBJ databases">
        <title>Genomic insights into an expanded diversity of filamentous marine cyanobacteria reveals the extraordinary biosynthetic potential of Moorea and Okeania.</title>
        <authorList>
            <person name="Ferreira Leao T."/>
            <person name="Wang M."/>
            <person name="Moss N."/>
            <person name="Da Silva R."/>
            <person name="Sanders J."/>
            <person name="Nurk S."/>
            <person name="Gurevich A."/>
            <person name="Humphrey G."/>
            <person name="Reher R."/>
            <person name="Zhu Q."/>
            <person name="Belda-Ferre P."/>
            <person name="Glukhov E."/>
            <person name="Rex R."/>
            <person name="Dorrestein P.C."/>
            <person name="Knight R."/>
            <person name="Pevzner P."/>
            <person name="Gerwick W.H."/>
            <person name="Gerwick L."/>
        </authorList>
    </citation>
    <scope>NUCLEOTIDE SEQUENCE</scope>
    <source>
        <strain evidence="9">SIO1C4</strain>
    </source>
</reference>
<evidence type="ECO:0000256" key="7">
    <source>
        <dbReference type="ARBA" id="ARBA00023136"/>
    </source>
</evidence>
<accession>A0A6B3NSX3</accession>
<dbReference type="PANTHER" id="PTHR43166:SF6">
    <property type="entry name" value="PHOSPHONATES IMPORT ATP-BINDING PROTEIN PHNC"/>
    <property type="match status" value="1"/>
</dbReference>
<feature type="domain" description="ABC transporter" evidence="8">
    <location>
        <begin position="4"/>
        <end position="245"/>
    </location>
</feature>
<dbReference type="SUPFAM" id="SSF52540">
    <property type="entry name" value="P-loop containing nucleoside triphosphate hydrolases"/>
    <property type="match status" value="1"/>
</dbReference>
<dbReference type="NCBIfam" id="TIGR02315">
    <property type="entry name" value="ABC_phnC"/>
    <property type="match status" value="1"/>
</dbReference>
<dbReference type="PROSITE" id="PS00211">
    <property type="entry name" value="ABC_TRANSPORTER_1"/>
    <property type="match status" value="1"/>
</dbReference>
<evidence type="ECO:0000256" key="6">
    <source>
        <dbReference type="ARBA" id="ARBA00022967"/>
    </source>
</evidence>
<dbReference type="Pfam" id="PF00005">
    <property type="entry name" value="ABC_tran"/>
    <property type="match status" value="1"/>
</dbReference>
<evidence type="ECO:0000256" key="1">
    <source>
        <dbReference type="ARBA" id="ARBA00022448"/>
    </source>
</evidence>
<evidence type="ECO:0000256" key="4">
    <source>
        <dbReference type="ARBA" id="ARBA00022840"/>
    </source>
</evidence>
<evidence type="ECO:0000259" key="8">
    <source>
        <dbReference type="PROSITE" id="PS50893"/>
    </source>
</evidence>
<dbReference type="SMART" id="SM00382">
    <property type="entry name" value="AAA"/>
    <property type="match status" value="1"/>
</dbReference>
<keyword evidence="4 9" id="KW-0067">ATP-binding</keyword>
<dbReference type="InterPro" id="IPR017871">
    <property type="entry name" value="ABC_transporter-like_CS"/>
</dbReference>
<keyword evidence="6" id="KW-1278">Translocase</keyword>
<dbReference type="GO" id="GO:0016887">
    <property type="term" value="F:ATP hydrolysis activity"/>
    <property type="evidence" value="ECO:0007669"/>
    <property type="project" value="InterPro"/>
</dbReference>
<dbReference type="InterPro" id="IPR050086">
    <property type="entry name" value="MetN_ABC_transporter-like"/>
</dbReference>
<dbReference type="GO" id="GO:0015416">
    <property type="term" value="F:ABC-type phosphonate transporter activity"/>
    <property type="evidence" value="ECO:0007669"/>
    <property type="project" value="InterPro"/>
</dbReference>
<comment type="caution">
    <text evidence="9">The sequence shown here is derived from an EMBL/GenBank/DDBJ whole genome shotgun (WGS) entry which is preliminary data.</text>
</comment>
<dbReference type="EMBL" id="JAAHFQ010001165">
    <property type="protein sequence ID" value="NER32298.1"/>
    <property type="molecule type" value="Genomic_DNA"/>
</dbReference>
<name>A0A6B3NSX3_9CYAN</name>
<dbReference type="GO" id="GO:0005524">
    <property type="term" value="F:ATP binding"/>
    <property type="evidence" value="ECO:0007669"/>
    <property type="project" value="UniProtKB-KW"/>
</dbReference>
<evidence type="ECO:0000313" key="9">
    <source>
        <dbReference type="EMBL" id="NER32298.1"/>
    </source>
</evidence>
<organism evidence="9">
    <name type="scientific">Symploca sp. SIO1C4</name>
    <dbReference type="NCBI Taxonomy" id="2607765"/>
    <lineage>
        <taxon>Bacteria</taxon>
        <taxon>Bacillati</taxon>
        <taxon>Cyanobacteriota</taxon>
        <taxon>Cyanophyceae</taxon>
        <taxon>Coleofasciculales</taxon>
        <taxon>Coleofasciculaceae</taxon>
        <taxon>Symploca</taxon>
    </lineage>
</organism>
<evidence type="ECO:0000256" key="5">
    <source>
        <dbReference type="ARBA" id="ARBA00022885"/>
    </source>
</evidence>
<dbReference type="PANTHER" id="PTHR43166">
    <property type="entry name" value="AMINO ACID IMPORT ATP-BINDING PROTEIN"/>
    <property type="match status" value="1"/>
</dbReference>
<dbReference type="CDD" id="cd03256">
    <property type="entry name" value="ABC_PhnC_transporter"/>
    <property type="match status" value="1"/>
</dbReference>
<protein>
    <submittedName>
        <fullName evidence="9">Phosphonate ABC transporter ATP-binding protein</fullName>
    </submittedName>
</protein>
<sequence>MYVIQINRAGKTYDNGTIAVHPTSLNFEPGTFNAILGPSGAGKSTLLRMINGLETPTTGEILIQGQTLTTKNLRQIRSRTAMVFQQFNLVGRLNVMSNVLTGRLYYSPWWSSILYLFGKRDWKIAQWALNRVSLTEKAWERVDRLSGGQQQRVGVARALAQRPEVILADEPVASLDPVASEEIMELLREICRQDGITIVANLHQVSLAMRYADRVIGLNQGHVVFDDSPQALVNDTLGAIYQREDGSVDDSLEMAVTD</sequence>
<dbReference type="Gene3D" id="3.40.50.300">
    <property type="entry name" value="P-loop containing nucleotide triphosphate hydrolases"/>
    <property type="match status" value="1"/>
</dbReference>
<evidence type="ECO:0000256" key="2">
    <source>
        <dbReference type="ARBA" id="ARBA00022475"/>
    </source>
</evidence>
<dbReference type="InterPro" id="IPR027417">
    <property type="entry name" value="P-loop_NTPase"/>
</dbReference>
<dbReference type="PROSITE" id="PS50893">
    <property type="entry name" value="ABC_TRANSPORTER_2"/>
    <property type="match status" value="1"/>
</dbReference>
<keyword evidence="3" id="KW-0547">Nucleotide-binding</keyword>
<keyword evidence="2" id="KW-1003">Cell membrane</keyword>
<keyword evidence="7" id="KW-0472">Membrane</keyword>
<keyword evidence="1" id="KW-0813">Transport</keyword>
<evidence type="ECO:0000256" key="3">
    <source>
        <dbReference type="ARBA" id="ARBA00022741"/>
    </source>
</evidence>
<dbReference type="InterPro" id="IPR003593">
    <property type="entry name" value="AAA+_ATPase"/>
</dbReference>
<proteinExistence type="predicted"/>